<dbReference type="EMBL" id="JARKIB010000124">
    <property type="protein sequence ID" value="KAJ7735969.1"/>
    <property type="molecule type" value="Genomic_DNA"/>
</dbReference>
<keyword evidence="3" id="KW-1185">Reference proteome</keyword>
<dbReference type="AlphaFoldDB" id="A0AAD7MWP9"/>
<name>A0AAD7MWP9_9AGAR</name>
<dbReference type="SUPFAM" id="SSF52047">
    <property type="entry name" value="RNI-like"/>
    <property type="match status" value="1"/>
</dbReference>
<evidence type="ECO:0000256" key="1">
    <source>
        <dbReference type="SAM" id="Coils"/>
    </source>
</evidence>
<comment type="caution">
    <text evidence="2">The sequence shown here is derived from an EMBL/GenBank/DDBJ whole genome shotgun (WGS) entry which is preliminary data.</text>
</comment>
<dbReference type="Proteomes" id="UP001215598">
    <property type="component" value="Unassembled WGS sequence"/>
</dbReference>
<accession>A0AAD7MWP9</accession>
<evidence type="ECO:0000313" key="2">
    <source>
        <dbReference type="EMBL" id="KAJ7735969.1"/>
    </source>
</evidence>
<keyword evidence="1" id="KW-0175">Coiled coil</keyword>
<dbReference type="Gene3D" id="3.80.10.10">
    <property type="entry name" value="Ribonuclease Inhibitor"/>
    <property type="match status" value="1"/>
</dbReference>
<protein>
    <recommendedName>
        <fullName evidence="4">F-box domain-containing protein</fullName>
    </recommendedName>
</protein>
<gene>
    <name evidence="2" type="ORF">B0H16DRAFT_1574926</name>
</gene>
<evidence type="ECO:0008006" key="4">
    <source>
        <dbReference type="Google" id="ProtNLM"/>
    </source>
</evidence>
<organism evidence="2 3">
    <name type="scientific">Mycena metata</name>
    <dbReference type="NCBI Taxonomy" id="1033252"/>
    <lineage>
        <taxon>Eukaryota</taxon>
        <taxon>Fungi</taxon>
        <taxon>Dikarya</taxon>
        <taxon>Basidiomycota</taxon>
        <taxon>Agaricomycotina</taxon>
        <taxon>Agaricomycetes</taxon>
        <taxon>Agaricomycetidae</taxon>
        <taxon>Agaricales</taxon>
        <taxon>Marasmiineae</taxon>
        <taxon>Mycenaceae</taxon>
        <taxon>Mycena</taxon>
    </lineage>
</organism>
<proteinExistence type="predicted"/>
<feature type="coiled-coil region" evidence="1">
    <location>
        <begin position="11"/>
        <end position="38"/>
    </location>
</feature>
<dbReference type="InterPro" id="IPR032675">
    <property type="entry name" value="LRR_dom_sf"/>
</dbReference>
<sequence length="472" mass="53027">MSTAGEIRTRLQRIDAEIAQLELSLQSLQETRTGLLEELRHINGIHPENEIPSAGPLSREAVAYPVLTLPFEITSKIFLDCLPEECDDPVRPYPSQDEAPLVLTRVCRDWRTIALSTSMLWSHVRIELDSDEGRGSLDSKWVALLDIWLQRSQQQPLSLVVSNHSYADPDETLLRVLDSHSRRWRNVALKLPFNYFPRLAARSLPLLERLTLSAHGSPDIINPISAFRHAPILRHVCFEGGMHPADVNLPWEQLTSVELYGASADDCLELLRLAPNVTRCVLDVQYDSHGLAIGSPLPSLSSFTFTGPASWGILRFLAMPALQRLDLSRCSPSRNFAPIIQFLKRSECDLRELKIYVRSTSAVQTIFLLHLLPSLTSVDLILADADTGTAIFLEFKFNEENRIILPHVESMSVHCINDDNQRQMFEVITDALQIRADPSDSSVALKSFTLSMEGLGRTPSPEVRQQWNELAG</sequence>
<evidence type="ECO:0000313" key="3">
    <source>
        <dbReference type="Proteomes" id="UP001215598"/>
    </source>
</evidence>
<reference evidence="2" key="1">
    <citation type="submission" date="2023-03" db="EMBL/GenBank/DDBJ databases">
        <title>Massive genome expansion in bonnet fungi (Mycena s.s.) driven by repeated elements and novel gene families across ecological guilds.</title>
        <authorList>
            <consortium name="Lawrence Berkeley National Laboratory"/>
            <person name="Harder C.B."/>
            <person name="Miyauchi S."/>
            <person name="Viragh M."/>
            <person name="Kuo A."/>
            <person name="Thoen E."/>
            <person name="Andreopoulos B."/>
            <person name="Lu D."/>
            <person name="Skrede I."/>
            <person name="Drula E."/>
            <person name="Henrissat B."/>
            <person name="Morin E."/>
            <person name="Kohler A."/>
            <person name="Barry K."/>
            <person name="LaButti K."/>
            <person name="Morin E."/>
            <person name="Salamov A."/>
            <person name="Lipzen A."/>
            <person name="Mereny Z."/>
            <person name="Hegedus B."/>
            <person name="Baldrian P."/>
            <person name="Stursova M."/>
            <person name="Weitz H."/>
            <person name="Taylor A."/>
            <person name="Grigoriev I.V."/>
            <person name="Nagy L.G."/>
            <person name="Martin F."/>
            <person name="Kauserud H."/>
        </authorList>
    </citation>
    <scope>NUCLEOTIDE SEQUENCE</scope>
    <source>
        <strain evidence="2">CBHHK182m</strain>
    </source>
</reference>